<feature type="domain" description="FAD/NAD(P)-binding" evidence="1">
    <location>
        <begin position="2"/>
        <end position="136"/>
    </location>
</feature>
<gene>
    <name evidence="2" type="ORF">DFR86_10360</name>
</gene>
<evidence type="ECO:0000313" key="2">
    <source>
        <dbReference type="EMBL" id="AWR97899.1"/>
    </source>
</evidence>
<keyword evidence="3" id="KW-1185">Reference proteome</keyword>
<evidence type="ECO:0000313" key="3">
    <source>
        <dbReference type="Proteomes" id="UP000248410"/>
    </source>
</evidence>
<dbReference type="Pfam" id="PF07992">
    <property type="entry name" value="Pyr_redox_2"/>
    <property type="match status" value="2"/>
</dbReference>
<dbReference type="KEGG" id="asul:DFR86_10360"/>
<dbReference type="EMBL" id="CP029288">
    <property type="protein sequence ID" value="AWR97899.1"/>
    <property type="molecule type" value="Genomic_DNA"/>
</dbReference>
<dbReference type="Gene3D" id="3.50.50.100">
    <property type="match status" value="1"/>
</dbReference>
<proteinExistence type="predicted"/>
<dbReference type="AlphaFoldDB" id="A0A2U9IPB9"/>
<accession>A0A2U9IPB9</accession>
<dbReference type="InterPro" id="IPR023753">
    <property type="entry name" value="FAD/NAD-binding_dom"/>
</dbReference>
<protein>
    <submittedName>
        <fullName evidence="2">Pyridine nucleotide-disulfide oxidoreductase</fullName>
    </submittedName>
</protein>
<sequence>MKAVILGSGYAGLTVAHRIREYSKDIEVQIISKSKLVRENTIFPLLLTDEVKVEDTEFDAKEAMEKKGVNFVEADVEDILLESNEVKTSKGTFDYDYLFIALGGGYEENFEKLPGHEFAFMHHTLDGFLGLKKALYEAEEGSKIFVGNAAASPIEGPSYQVALISEYILRKRGIKDREIYLATQSPKGVFGILPFDWVSDKANKYFEKRGIKILRGKYVKEVKKDKVVLNDGTEVYADVKSILPTLSAPEVVKKSGLELVNNFVKVELPSFKARKNVYALGDSAMGMVPAKTARSAMVSAENAVASFLKDVKDIYLPMYSQGVLCIMEGGDDSGILRFDKNSKEVKVFLDFGKNYVLFKKIYSKMLVNSAFNLKYHASLTI</sequence>
<evidence type="ECO:0000259" key="1">
    <source>
        <dbReference type="Pfam" id="PF07992"/>
    </source>
</evidence>
<dbReference type="InterPro" id="IPR036188">
    <property type="entry name" value="FAD/NAD-bd_sf"/>
</dbReference>
<dbReference type="InterPro" id="IPR052541">
    <property type="entry name" value="SQRD"/>
</dbReference>
<dbReference type="PANTHER" id="PTHR43755:SF1">
    <property type="entry name" value="FAD-DEPENDENT PYRIDINE NUCLEOTIDE-DISULPHIDE OXIDOREDUCTASE"/>
    <property type="match status" value="1"/>
</dbReference>
<name>A0A2U9IPB9_9CREN</name>
<dbReference type="GO" id="GO:0016491">
    <property type="term" value="F:oxidoreductase activity"/>
    <property type="evidence" value="ECO:0007669"/>
    <property type="project" value="InterPro"/>
</dbReference>
<dbReference type="PANTHER" id="PTHR43755">
    <property type="match status" value="1"/>
</dbReference>
<dbReference type="Proteomes" id="UP000248410">
    <property type="component" value="Chromosome"/>
</dbReference>
<dbReference type="SUPFAM" id="SSF51905">
    <property type="entry name" value="FAD/NAD(P)-binding domain"/>
    <property type="match status" value="2"/>
</dbReference>
<feature type="domain" description="FAD/NAD(P)-binding" evidence="1">
    <location>
        <begin position="198"/>
        <end position="294"/>
    </location>
</feature>
<reference evidence="2 3" key="1">
    <citation type="submission" date="2018-05" db="EMBL/GenBank/DDBJ databases">
        <title>Complete Genome Sequences of Extremely Thermoacidophilic, Metal-Mobilizing Type-Strain Members of the Archaeal Family Sulfolobaceae: Acidianus brierleyi DSM-1651T, Acidianus sulfidivorans DSM-18786T, Metallosphaera hakonensis DSM-7519T, and Metallosphaera prunae DSM-10039T.</title>
        <authorList>
            <person name="Counts J.A."/>
            <person name="Kelly R.M."/>
        </authorList>
    </citation>
    <scope>NUCLEOTIDE SEQUENCE [LARGE SCALE GENOMIC DNA]</scope>
    <source>
        <strain evidence="2 3">JP7</strain>
    </source>
</reference>
<organism evidence="2 3">
    <name type="scientific">Acidianus sulfidivorans JP7</name>
    <dbReference type="NCBI Taxonomy" id="619593"/>
    <lineage>
        <taxon>Archaea</taxon>
        <taxon>Thermoproteota</taxon>
        <taxon>Thermoprotei</taxon>
        <taxon>Sulfolobales</taxon>
        <taxon>Sulfolobaceae</taxon>
        <taxon>Acidianus</taxon>
    </lineage>
</organism>